<keyword evidence="2" id="KW-1185">Reference proteome</keyword>
<comment type="caution">
    <text evidence="1">The sequence shown here is derived from an EMBL/GenBank/DDBJ whole genome shotgun (WGS) entry which is preliminary data.</text>
</comment>
<accession>A0A6I3KIP8</accession>
<dbReference type="EMBL" id="WMBQ01000001">
    <property type="protein sequence ID" value="MTD93602.1"/>
    <property type="molecule type" value="Genomic_DNA"/>
</dbReference>
<evidence type="ECO:0000313" key="2">
    <source>
        <dbReference type="Proteomes" id="UP000440694"/>
    </source>
</evidence>
<organism evidence="1 2">
    <name type="scientific">Hyphomicrobium album</name>
    <dbReference type="NCBI Taxonomy" id="2665159"/>
    <lineage>
        <taxon>Bacteria</taxon>
        <taxon>Pseudomonadati</taxon>
        <taxon>Pseudomonadota</taxon>
        <taxon>Alphaproteobacteria</taxon>
        <taxon>Hyphomicrobiales</taxon>
        <taxon>Hyphomicrobiaceae</taxon>
        <taxon>Hyphomicrobium</taxon>
    </lineage>
</organism>
<sequence>MDMPKLNPQAARITAETIELAALMQVKALAFDSEHPDNPFGTSTAAAYANAIRALALDTEQEEVAMLMMQASIRVMQRLLLSQANMQLPA</sequence>
<dbReference type="Proteomes" id="UP000440694">
    <property type="component" value="Unassembled WGS sequence"/>
</dbReference>
<dbReference type="AlphaFoldDB" id="A0A6I3KIP8"/>
<dbReference type="RefSeq" id="WP_154738130.1">
    <property type="nucleotide sequence ID" value="NZ_WMBQ01000001.1"/>
</dbReference>
<evidence type="ECO:0000313" key="1">
    <source>
        <dbReference type="EMBL" id="MTD93602.1"/>
    </source>
</evidence>
<proteinExistence type="predicted"/>
<reference evidence="1 2" key="1">
    <citation type="submission" date="2019-11" db="EMBL/GenBank/DDBJ databases">
        <title>Identification of a novel strain.</title>
        <authorList>
            <person name="Xu Q."/>
            <person name="Wang G."/>
        </authorList>
    </citation>
    <scope>NUCLEOTIDE SEQUENCE [LARGE SCALE GENOMIC DNA]</scope>
    <source>
        <strain evidence="2">xq</strain>
    </source>
</reference>
<name>A0A6I3KIP8_9HYPH</name>
<protein>
    <submittedName>
        <fullName evidence="1">Uncharacterized protein</fullName>
    </submittedName>
</protein>
<gene>
    <name evidence="1" type="ORF">GIW81_04545</name>
</gene>